<dbReference type="RefSeq" id="WP_166857948.1">
    <property type="nucleotide sequence ID" value="NZ_CP063989.1"/>
</dbReference>
<dbReference type="AlphaFoldDB" id="A0A7T0LJS0"/>
<sequence length="115" mass="12742">MSSSKPRTIVVDAATDVCYITLSERPVARTEEYSDSILVDLDEFGVAVGIEVLDLDAEFPLTHLCRELHIHSDDEPYLAKLLPTLRRSLRFSLSSTSDPTIQARTGQATMFSARA</sequence>
<keyword evidence="2" id="KW-1185">Reference proteome</keyword>
<dbReference type="Pfam" id="PF10049">
    <property type="entry name" value="DUF2283"/>
    <property type="match status" value="1"/>
</dbReference>
<proteinExistence type="predicted"/>
<evidence type="ECO:0000313" key="1">
    <source>
        <dbReference type="EMBL" id="QPL05047.1"/>
    </source>
</evidence>
<protein>
    <submittedName>
        <fullName evidence="1">DUF2283 domain-containing protein</fullName>
    </submittedName>
</protein>
<dbReference type="EMBL" id="CP063989">
    <property type="protein sequence ID" value="QPL05047.1"/>
    <property type="molecule type" value="Genomic_DNA"/>
</dbReference>
<organism evidence="1 2">
    <name type="scientific">Actinomyces respiraculi</name>
    <dbReference type="NCBI Taxonomy" id="2744574"/>
    <lineage>
        <taxon>Bacteria</taxon>
        <taxon>Bacillati</taxon>
        <taxon>Actinomycetota</taxon>
        <taxon>Actinomycetes</taxon>
        <taxon>Actinomycetales</taxon>
        <taxon>Actinomycetaceae</taxon>
        <taxon>Actinomyces</taxon>
    </lineage>
</organism>
<dbReference type="KEGG" id="arep:ID810_09925"/>
<name>A0A7T0LJS0_9ACTO</name>
<gene>
    <name evidence="1" type="ORF">ID810_09925</name>
</gene>
<reference evidence="1 2" key="1">
    <citation type="submission" date="2020-11" db="EMBL/GenBank/DDBJ databases">
        <title>Actinomyces sp. ZJ750.</title>
        <authorList>
            <person name="Zhou J."/>
        </authorList>
    </citation>
    <scope>NUCLEOTIDE SEQUENCE [LARGE SCALE GENOMIC DNA]</scope>
    <source>
        <strain evidence="1 2">ZJ750</strain>
    </source>
</reference>
<dbReference type="Proteomes" id="UP000594637">
    <property type="component" value="Chromosome"/>
</dbReference>
<dbReference type="InterPro" id="IPR019270">
    <property type="entry name" value="DUF2283"/>
</dbReference>
<evidence type="ECO:0000313" key="2">
    <source>
        <dbReference type="Proteomes" id="UP000594637"/>
    </source>
</evidence>
<accession>A0A7T0LJS0</accession>